<gene>
    <name evidence="6" type="ORF">SAMN02745781_00736</name>
</gene>
<dbReference type="GO" id="GO:0003700">
    <property type="term" value="F:DNA-binding transcription factor activity"/>
    <property type="evidence" value="ECO:0007669"/>
    <property type="project" value="TreeGrafter"/>
</dbReference>
<evidence type="ECO:0000256" key="1">
    <source>
        <dbReference type="ARBA" id="ARBA00023015"/>
    </source>
</evidence>
<dbReference type="InterPro" id="IPR050109">
    <property type="entry name" value="HTH-type_TetR-like_transc_reg"/>
</dbReference>
<proteinExistence type="predicted"/>
<evidence type="ECO:0000256" key="3">
    <source>
        <dbReference type="ARBA" id="ARBA00023163"/>
    </source>
</evidence>
<evidence type="ECO:0000313" key="6">
    <source>
        <dbReference type="EMBL" id="SHE69441.1"/>
    </source>
</evidence>
<name>A0A1M4VK94_VIBGA</name>
<keyword evidence="2 4" id="KW-0238">DNA-binding</keyword>
<dbReference type="PRINTS" id="PR00455">
    <property type="entry name" value="HTHTETR"/>
</dbReference>
<dbReference type="InterPro" id="IPR009057">
    <property type="entry name" value="Homeodomain-like_sf"/>
</dbReference>
<dbReference type="SUPFAM" id="SSF46689">
    <property type="entry name" value="Homeodomain-like"/>
    <property type="match status" value="1"/>
</dbReference>
<protein>
    <submittedName>
        <fullName evidence="6">Transcriptional regulator, TetR family</fullName>
    </submittedName>
</protein>
<dbReference type="Gene3D" id="1.10.357.10">
    <property type="entry name" value="Tetracycline Repressor, domain 2"/>
    <property type="match status" value="1"/>
</dbReference>
<keyword evidence="3" id="KW-0804">Transcription</keyword>
<evidence type="ECO:0000259" key="5">
    <source>
        <dbReference type="PROSITE" id="PS50977"/>
    </source>
</evidence>
<dbReference type="Pfam" id="PF00440">
    <property type="entry name" value="TetR_N"/>
    <property type="match status" value="1"/>
</dbReference>
<keyword evidence="1" id="KW-0805">Transcription regulation</keyword>
<dbReference type="PANTHER" id="PTHR30055:SF234">
    <property type="entry name" value="HTH-TYPE TRANSCRIPTIONAL REGULATOR BETI"/>
    <property type="match status" value="1"/>
</dbReference>
<sequence length="287" mass="33671">MAIYDSNLSVVPLINRDTIKTARSKVGYNWETLKTRISQRQNIEMTIKRQGRRSAHDAELTRQQILRTATELFCEFGYAQVSLRTISERVGISHSLIRHHFGSKEQIWYCINDNMHQFITHYCQTILMHLSKDMPVNELLYQFIVRMLAFTLINKQPIQLMADVVRQKGSRFDYFVDQSGEVEKLISHLAGDYNQRFPERAIKIWEIKWHMIMFAHGAASLGPFLNETWSQECETENECLLKHWQMCDEIMARKLMIPASSRLEPQQLDELVIQMDEPFSTAQVRSI</sequence>
<dbReference type="PANTHER" id="PTHR30055">
    <property type="entry name" value="HTH-TYPE TRANSCRIPTIONAL REGULATOR RUTR"/>
    <property type="match status" value="1"/>
</dbReference>
<dbReference type="InterPro" id="IPR001647">
    <property type="entry name" value="HTH_TetR"/>
</dbReference>
<feature type="domain" description="HTH tetR-type" evidence="5">
    <location>
        <begin position="59"/>
        <end position="119"/>
    </location>
</feature>
<reference evidence="7" key="1">
    <citation type="submission" date="2016-11" db="EMBL/GenBank/DDBJ databases">
        <authorList>
            <person name="Varghese N."/>
            <person name="Submissions S."/>
        </authorList>
    </citation>
    <scope>NUCLEOTIDE SEQUENCE [LARGE SCALE GENOMIC DNA]</scope>
    <source>
        <strain evidence="7">DSM 21264</strain>
    </source>
</reference>
<evidence type="ECO:0000256" key="4">
    <source>
        <dbReference type="PROSITE-ProRule" id="PRU00335"/>
    </source>
</evidence>
<dbReference type="Proteomes" id="UP000184159">
    <property type="component" value="Unassembled WGS sequence"/>
</dbReference>
<dbReference type="GO" id="GO:0000976">
    <property type="term" value="F:transcription cis-regulatory region binding"/>
    <property type="evidence" value="ECO:0007669"/>
    <property type="project" value="TreeGrafter"/>
</dbReference>
<keyword evidence="7" id="KW-1185">Reference proteome</keyword>
<evidence type="ECO:0000256" key="2">
    <source>
        <dbReference type="ARBA" id="ARBA00023125"/>
    </source>
</evidence>
<evidence type="ECO:0000313" key="7">
    <source>
        <dbReference type="Proteomes" id="UP000184159"/>
    </source>
</evidence>
<dbReference type="PROSITE" id="PS50977">
    <property type="entry name" value="HTH_TETR_2"/>
    <property type="match status" value="1"/>
</dbReference>
<organism evidence="6 7">
    <name type="scientific">Vibrio gazogenes DSM 21264 = NBRC 103151</name>
    <dbReference type="NCBI Taxonomy" id="1123492"/>
    <lineage>
        <taxon>Bacteria</taxon>
        <taxon>Pseudomonadati</taxon>
        <taxon>Pseudomonadota</taxon>
        <taxon>Gammaproteobacteria</taxon>
        <taxon>Vibrionales</taxon>
        <taxon>Vibrionaceae</taxon>
        <taxon>Vibrio</taxon>
    </lineage>
</organism>
<dbReference type="AlphaFoldDB" id="A0A1M4VK94"/>
<feature type="DNA-binding region" description="H-T-H motif" evidence="4">
    <location>
        <begin position="82"/>
        <end position="101"/>
    </location>
</feature>
<dbReference type="EMBL" id="FQUH01000002">
    <property type="protein sequence ID" value="SHE69441.1"/>
    <property type="molecule type" value="Genomic_DNA"/>
</dbReference>
<accession>A0A1M4VK94</accession>